<accession>A0A444HC62</accession>
<dbReference type="AlphaFoldDB" id="A0A444HC62"/>
<reference evidence="1 2" key="1">
    <citation type="submission" date="2019-01" db="EMBL/GenBank/DDBJ databases">
        <title>Flavobacterium sp. nov.,isolated from freshwater.</title>
        <authorList>
            <person name="Zhang R."/>
            <person name="Du Z.-J."/>
        </authorList>
    </citation>
    <scope>NUCLEOTIDE SEQUENCE [LARGE SCALE GENOMIC DNA]</scope>
    <source>
        <strain evidence="1 2">1E403</strain>
    </source>
</reference>
<dbReference type="OrthoDB" id="1381053at2"/>
<dbReference type="EMBL" id="SBII01000004">
    <property type="protein sequence ID" value="RWX00957.1"/>
    <property type="molecule type" value="Genomic_DNA"/>
</dbReference>
<comment type="caution">
    <text evidence="1">The sequence shown here is derived from an EMBL/GenBank/DDBJ whole genome shotgun (WGS) entry which is preliminary data.</text>
</comment>
<keyword evidence="2" id="KW-1185">Reference proteome</keyword>
<dbReference type="Proteomes" id="UP000287527">
    <property type="component" value="Unassembled WGS sequence"/>
</dbReference>
<name>A0A444HC62_9FLAO</name>
<dbReference type="RefSeq" id="WP_128389439.1">
    <property type="nucleotide sequence ID" value="NZ_SBII01000004.1"/>
</dbReference>
<proteinExistence type="predicted"/>
<evidence type="ECO:0000313" key="1">
    <source>
        <dbReference type="EMBL" id="RWX00957.1"/>
    </source>
</evidence>
<organism evidence="1 2">
    <name type="scientific">Flavobacterium cerinum</name>
    <dbReference type="NCBI Taxonomy" id="2502784"/>
    <lineage>
        <taxon>Bacteria</taxon>
        <taxon>Pseudomonadati</taxon>
        <taxon>Bacteroidota</taxon>
        <taxon>Flavobacteriia</taxon>
        <taxon>Flavobacteriales</taxon>
        <taxon>Flavobacteriaceae</taxon>
        <taxon>Flavobacterium</taxon>
    </lineage>
</organism>
<evidence type="ECO:0008006" key="3">
    <source>
        <dbReference type="Google" id="ProtNLM"/>
    </source>
</evidence>
<gene>
    <name evidence="1" type="ORF">EPI11_08015</name>
</gene>
<evidence type="ECO:0000313" key="2">
    <source>
        <dbReference type="Proteomes" id="UP000287527"/>
    </source>
</evidence>
<sequence>MISYTIDYMNGDGNHEKKPAFWLSVGHRNDRGYFFICCDKESELYGQVAEFYDASSFMNEEYGY</sequence>
<protein>
    <recommendedName>
        <fullName evidence="3">WG repeat-containing protein</fullName>
    </recommendedName>
</protein>